<evidence type="ECO:0000313" key="2">
    <source>
        <dbReference type="EMBL" id="ABH00544.1"/>
    </source>
</evidence>
<dbReference type="Gene3D" id="3.10.450.50">
    <property type="match status" value="1"/>
</dbReference>
<dbReference type="Pfam" id="PF12680">
    <property type="entry name" value="SnoaL_2"/>
    <property type="match status" value="1"/>
</dbReference>
<evidence type="ECO:0000313" key="3">
    <source>
        <dbReference type="Proteomes" id="UP000008710"/>
    </source>
</evidence>
<dbReference type="EMBL" id="CP000433">
    <property type="protein sequence ID" value="ABH00544.1"/>
    <property type="molecule type" value="Genomic_DNA"/>
</dbReference>
<dbReference type="PATRIC" id="fig|101510.16.peg.8744"/>
<sequence length="138" mass="15720">MTDEQRKAVALAYFTRMDSGRDFVKLFADNAYVCFPKHKPAHGIKHIQDLFSDIAVRIARMAHHAPYFNWVVAGDVVVVEGFTSGVLVDGTSWQGAYDLGGRFCNVFEIRDGLIQRLNVYLDPDYTTADRERYPWLDA</sequence>
<dbReference type="Proteomes" id="UP000008710">
    <property type="component" value="Plasmid pRHL2"/>
</dbReference>
<gene>
    <name evidence="2" type="ordered locus">RHA1_ro10355</name>
</gene>
<dbReference type="InterPro" id="IPR032710">
    <property type="entry name" value="NTF2-like_dom_sf"/>
</dbReference>
<evidence type="ECO:0000259" key="1">
    <source>
        <dbReference type="Pfam" id="PF12680"/>
    </source>
</evidence>
<protein>
    <recommendedName>
        <fullName evidence="1">SnoaL-like domain-containing protein</fullName>
    </recommendedName>
</protein>
<proteinExistence type="predicted"/>
<geneLocation type="plasmid" evidence="2 3">
    <name>pRHL2</name>
</geneLocation>
<name>Q0RVZ2_RHOJR</name>
<feature type="domain" description="SnoaL-like" evidence="1">
    <location>
        <begin position="21"/>
        <end position="116"/>
    </location>
</feature>
<organism evidence="2 3">
    <name type="scientific">Rhodococcus jostii (strain RHA1)</name>
    <dbReference type="NCBI Taxonomy" id="101510"/>
    <lineage>
        <taxon>Bacteria</taxon>
        <taxon>Bacillati</taxon>
        <taxon>Actinomycetota</taxon>
        <taxon>Actinomycetes</taxon>
        <taxon>Mycobacteriales</taxon>
        <taxon>Nocardiaceae</taxon>
        <taxon>Rhodococcus</taxon>
    </lineage>
</organism>
<dbReference type="KEGG" id="rha:RHA1_ro10355"/>
<accession>Q0RVZ2</accession>
<dbReference type="InterPro" id="IPR037401">
    <property type="entry name" value="SnoaL-like"/>
</dbReference>
<dbReference type="AlphaFoldDB" id="Q0RVZ2"/>
<keyword evidence="2" id="KW-0614">Plasmid</keyword>
<dbReference type="SUPFAM" id="SSF54427">
    <property type="entry name" value="NTF2-like"/>
    <property type="match status" value="1"/>
</dbReference>
<dbReference type="HOGENOM" id="CLU_1862374_0_0_11"/>
<reference evidence="3" key="1">
    <citation type="journal article" date="2006" name="Proc. Natl. Acad. Sci. U.S.A.">
        <title>The complete genome of Rhodococcus sp. RHA1 provides insights into a catabolic powerhouse.</title>
        <authorList>
            <person name="McLeod M.P."/>
            <person name="Warren R.L."/>
            <person name="Hsiao W.W.L."/>
            <person name="Araki N."/>
            <person name="Myhre M."/>
            <person name="Fernandes C."/>
            <person name="Miyazawa D."/>
            <person name="Wong W."/>
            <person name="Lillquist A.L."/>
            <person name="Wang D."/>
            <person name="Dosanjh M."/>
            <person name="Hara H."/>
            <person name="Petrescu A."/>
            <person name="Morin R.D."/>
            <person name="Yang G."/>
            <person name="Stott J.M."/>
            <person name="Schein J.E."/>
            <person name="Shin H."/>
            <person name="Smailus D."/>
            <person name="Siddiqui A.S."/>
            <person name="Marra M.A."/>
            <person name="Jones S.J.M."/>
            <person name="Holt R."/>
            <person name="Brinkman F.S.L."/>
            <person name="Miyauchi K."/>
            <person name="Fukuda M."/>
            <person name="Davies J.E."/>
            <person name="Mohn W.W."/>
            <person name="Eltis L.D."/>
        </authorList>
    </citation>
    <scope>NUCLEOTIDE SEQUENCE [LARGE SCALE GENOMIC DNA]</scope>
    <source>
        <strain evidence="3">RHA1</strain>
    </source>
</reference>
<dbReference type="OrthoDB" id="6657864at2"/>